<dbReference type="EMBL" id="GBXM01049382">
    <property type="protein sequence ID" value="JAH59195.1"/>
    <property type="molecule type" value="Transcribed_RNA"/>
</dbReference>
<feature type="chain" id="PRO_5002433148" evidence="1">
    <location>
        <begin position="27"/>
        <end position="53"/>
    </location>
</feature>
<dbReference type="AlphaFoldDB" id="A0A0E9U1W5"/>
<name>A0A0E9U1W5_ANGAN</name>
<proteinExistence type="predicted"/>
<sequence>MTPFTCILKLIRLTCMLTCFASLTQAHILTELILRLICSCTHSTHSFTHLHAH</sequence>
<reference evidence="2" key="2">
    <citation type="journal article" date="2015" name="Fish Shellfish Immunol.">
        <title>Early steps in the European eel (Anguilla anguilla)-Vibrio vulnificus interaction in the gills: Role of the RtxA13 toxin.</title>
        <authorList>
            <person name="Callol A."/>
            <person name="Pajuelo D."/>
            <person name="Ebbesson L."/>
            <person name="Teles M."/>
            <person name="MacKenzie S."/>
            <person name="Amaro C."/>
        </authorList>
    </citation>
    <scope>NUCLEOTIDE SEQUENCE</scope>
</reference>
<accession>A0A0E9U1W5</accession>
<evidence type="ECO:0000313" key="2">
    <source>
        <dbReference type="EMBL" id="JAH59195.1"/>
    </source>
</evidence>
<keyword evidence="1" id="KW-0732">Signal</keyword>
<evidence type="ECO:0000256" key="1">
    <source>
        <dbReference type="SAM" id="SignalP"/>
    </source>
</evidence>
<organism evidence="2">
    <name type="scientific">Anguilla anguilla</name>
    <name type="common">European freshwater eel</name>
    <name type="synonym">Muraena anguilla</name>
    <dbReference type="NCBI Taxonomy" id="7936"/>
    <lineage>
        <taxon>Eukaryota</taxon>
        <taxon>Metazoa</taxon>
        <taxon>Chordata</taxon>
        <taxon>Craniata</taxon>
        <taxon>Vertebrata</taxon>
        <taxon>Euteleostomi</taxon>
        <taxon>Actinopterygii</taxon>
        <taxon>Neopterygii</taxon>
        <taxon>Teleostei</taxon>
        <taxon>Anguilliformes</taxon>
        <taxon>Anguillidae</taxon>
        <taxon>Anguilla</taxon>
    </lineage>
</organism>
<protein>
    <submittedName>
        <fullName evidence="2">Uncharacterized protein</fullName>
    </submittedName>
</protein>
<feature type="signal peptide" evidence="1">
    <location>
        <begin position="1"/>
        <end position="26"/>
    </location>
</feature>
<reference evidence="2" key="1">
    <citation type="submission" date="2014-11" db="EMBL/GenBank/DDBJ databases">
        <authorList>
            <person name="Amaro Gonzalez C."/>
        </authorList>
    </citation>
    <scope>NUCLEOTIDE SEQUENCE</scope>
</reference>